<dbReference type="SUPFAM" id="SSF55205">
    <property type="entry name" value="EPT/RTPC-like"/>
    <property type="match status" value="1"/>
</dbReference>
<feature type="binding site" evidence="7">
    <location>
        <position position="20"/>
    </location>
    <ligand>
        <name>3-phosphoshikimate</name>
        <dbReference type="ChEBI" id="CHEBI:145989"/>
    </ligand>
</feature>
<feature type="domain" description="Enolpyruvate transferase" evidence="8">
    <location>
        <begin position="7"/>
        <end position="247"/>
    </location>
</feature>
<accession>A0A9D1P6J7</accession>
<dbReference type="EMBL" id="DVOT01000049">
    <property type="protein sequence ID" value="HIV26825.1"/>
    <property type="molecule type" value="Genomic_DNA"/>
</dbReference>
<organism evidence="9 10">
    <name type="scientific">Candidatus Ornithocaccomicrobium faecavium</name>
    <dbReference type="NCBI Taxonomy" id="2840890"/>
    <lineage>
        <taxon>Bacteria</taxon>
        <taxon>Bacillati</taxon>
        <taxon>Bacillota</taxon>
        <taxon>Clostridia</taxon>
        <taxon>Candidatus Ornithocaccomicrobium</taxon>
    </lineage>
</organism>
<feature type="binding site" evidence="7">
    <location>
        <position position="25"/>
    </location>
    <ligand>
        <name>3-phosphoshikimate</name>
        <dbReference type="ChEBI" id="CHEBI:145989"/>
    </ligand>
</feature>
<feature type="domain" description="Enolpyruvate transferase" evidence="8">
    <location>
        <begin position="251"/>
        <end position="368"/>
    </location>
</feature>
<reference evidence="9" key="1">
    <citation type="submission" date="2020-10" db="EMBL/GenBank/DDBJ databases">
        <authorList>
            <person name="Gilroy R."/>
        </authorList>
    </citation>
    <scope>NUCLEOTIDE SEQUENCE</scope>
    <source>
        <strain evidence="9">CHK183-6373</strain>
    </source>
</reference>
<keyword evidence="7" id="KW-0963">Cytoplasm</keyword>
<name>A0A9D1P6J7_9FIRM</name>
<feature type="binding site" evidence="7">
    <location>
        <position position="21"/>
    </location>
    <ligand>
        <name>3-phosphoshikimate</name>
        <dbReference type="ChEBI" id="CHEBI:145989"/>
    </ligand>
</feature>
<dbReference type="PANTHER" id="PTHR21090">
    <property type="entry name" value="AROM/DEHYDROQUINATE SYNTHASE"/>
    <property type="match status" value="1"/>
</dbReference>
<comment type="similarity">
    <text evidence="2 7">Belongs to the EPSP synthase family.</text>
</comment>
<evidence type="ECO:0000256" key="1">
    <source>
        <dbReference type="ARBA" id="ARBA00004811"/>
    </source>
</evidence>
<evidence type="ECO:0000313" key="10">
    <source>
        <dbReference type="Proteomes" id="UP000886884"/>
    </source>
</evidence>
<evidence type="ECO:0000313" key="9">
    <source>
        <dbReference type="EMBL" id="HIV26825.1"/>
    </source>
</evidence>
<comment type="caution">
    <text evidence="7">Lacks conserved residue(s) required for the propagation of feature annotation.</text>
</comment>
<evidence type="ECO:0000256" key="3">
    <source>
        <dbReference type="ARBA" id="ARBA00022605"/>
    </source>
</evidence>
<evidence type="ECO:0000256" key="7">
    <source>
        <dbReference type="HAMAP-Rule" id="MF_00210"/>
    </source>
</evidence>
<feature type="binding site" evidence="7">
    <location>
        <position position="20"/>
    </location>
    <ligand>
        <name>phosphoenolpyruvate</name>
        <dbReference type="ChEBI" id="CHEBI:58702"/>
    </ligand>
</feature>
<comment type="pathway">
    <text evidence="1 7">Metabolic intermediate biosynthesis; chorismate biosynthesis; chorismate from D-erythrose 4-phosphate and phosphoenolpyruvate: step 6/7.</text>
</comment>
<dbReference type="GO" id="GO:0003866">
    <property type="term" value="F:3-phosphoshikimate 1-carboxyvinyltransferase activity"/>
    <property type="evidence" value="ECO:0007669"/>
    <property type="project" value="UniProtKB-UniRule"/>
</dbReference>
<keyword evidence="4 7" id="KW-0808">Transferase</keyword>
<feature type="binding site" evidence="7">
    <location>
        <position position="293"/>
    </location>
    <ligand>
        <name>phosphoenolpyruvate</name>
        <dbReference type="ChEBI" id="CHEBI:58702"/>
    </ligand>
</feature>
<dbReference type="GO" id="GO:0009073">
    <property type="term" value="P:aromatic amino acid family biosynthetic process"/>
    <property type="evidence" value="ECO:0007669"/>
    <property type="project" value="UniProtKB-KW"/>
</dbReference>
<evidence type="ECO:0000256" key="5">
    <source>
        <dbReference type="ARBA" id="ARBA00023141"/>
    </source>
</evidence>
<comment type="catalytic activity">
    <reaction evidence="6">
        <text>3-phosphoshikimate + phosphoenolpyruvate = 5-O-(1-carboxyvinyl)-3-phosphoshikimate + phosphate</text>
        <dbReference type="Rhea" id="RHEA:21256"/>
        <dbReference type="ChEBI" id="CHEBI:43474"/>
        <dbReference type="ChEBI" id="CHEBI:57701"/>
        <dbReference type="ChEBI" id="CHEBI:58702"/>
        <dbReference type="ChEBI" id="CHEBI:145989"/>
        <dbReference type="EC" id="2.5.1.19"/>
    </reaction>
    <physiologicalReaction direction="left-to-right" evidence="6">
        <dbReference type="Rhea" id="RHEA:21257"/>
    </physiologicalReaction>
</comment>
<dbReference type="InterPro" id="IPR013792">
    <property type="entry name" value="RNA3'P_cycl/enolpyr_Trfase_a/b"/>
</dbReference>
<dbReference type="AlphaFoldDB" id="A0A9D1P6J7"/>
<evidence type="ECO:0000259" key="8">
    <source>
        <dbReference type="Pfam" id="PF00275"/>
    </source>
</evidence>
<dbReference type="HAMAP" id="MF_00210">
    <property type="entry name" value="EPSP_synth"/>
    <property type="match status" value="1"/>
</dbReference>
<dbReference type="InterPro" id="IPR001986">
    <property type="entry name" value="Enolpyruvate_Tfrase_dom"/>
</dbReference>
<comment type="function">
    <text evidence="7">Catalyzes the transfer of the enolpyruvyl moiety of phosphoenolpyruvate (PEP) to the 5-hydroxyl of shikimate-3-phosphate (S3P) to produce enolpyruvyl shikimate-3-phosphate and inorganic phosphate.</text>
</comment>
<dbReference type="Proteomes" id="UP000886884">
    <property type="component" value="Unassembled WGS sequence"/>
</dbReference>
<dbReference type="Pfam" id="PF00275">
    <property type="entry name" value="EPSP_synthase"/>
    <property type="match status" value="2"/>
</dbReference>
<comment type="subcellular location">
    <subcellularLocation>
        <location evidence="7">Cytoplasm</location>
    </subcellularLocation>
</comment>
<feature type="active site" description="Proton acceptor" evidence="7">
    <location>
        <position position="262"/>
    </location>
</feature>
<feature type="binding site" evidence="7">
    <location>
        <position position="289"/>
    </location>
    <ligand>
        <name>3-phosphoshikimate</name>
        <dbReference type="ChEBI" id="CHEBI:145989"/>
    </ligand>
</feature>
<evidence type="ECO:0000256" key="4">
    <source>
        <dbReference type="ARBA" id="ARBA00022679"/>
    </source>
</evidence>
<dbReference type="PIRSF" id="PIRSF000505">
    <property type="entry name" value="EPSPS"/>
    <property type="match status" value="1"/>
</dbReference>
<dbReference type="GO" id="GO:0005737">
    <property type="term" value="C:cytoplasm"/>
    <property type="evidence" value="ECO:0007669"/>
    <property type="project" value="UniProtKB-SubCell"/>
</dbReference>
<feature type="binding site" evidence="7">
    <location>
        <position position="71"/>
    </location>
    <ligand>
        <name>phosphoenolpyruvate</name>
        <dbReference type="ChEBI" id="CHEBI:58702"/>
    </ligand>
</feature>
<feature type="binding site" evidence="7">
    <location>
        <position position="262"/>
    </location>
    <ligand>
        <name>3-phosphoshikimate</name>
        <dbReference type="ChEBI" id="CHEBI:145989"/>
    </ligand>
</feature>
<feature type="binding site" evidence="7">
    <location>
        <position position="168"/>
    </location>
    <ligand>
        <name>3-phosphoshikimate</name>
        <dbReference type="ChEBI" id="CHEBI:145989"/>
    </ligand>
</feature>
<dbReference type="PROSITE" id="PS00885">
    <property type="entry name" value="EPSP_SYNTHASE_2"/>
    <property type="match status" value="1"/>
</dbReference>
<dbReference type="InterPro" id="IPR006264">
    <property type="entry name" value="EPSP_synthase"/>
</dbReference>
<dbReference type="InterPro" id="IPR023193">
    <property type="entry name" value="EPSP_synthase_CS"/>
</dbReference>
<feature type="binding site" evidence="7">
    <location>
        <position position="361"/>
    </location>
    <ligand>
        <name>phosphoenolpyruvate</name>
        <dbReference type="ChEBI" id="CHEBI:58702"/>
    </ligand>
</feature>
<feature type="binding site" evidence="7">
    <location>
        <position position="140"/>
    </location>
    <ligand>
        <name>3-phosphoshikimate</name>
        <dbReference type="ChEBI" id="CHEBI:145989"/>
    </ligand>
</feature>
<dbReference type="GO" id="GO:0008652">
    <property type="term" value="P:amino acid biosynthetic process"/>
    <property type="evidence" value="ECO:0007669"/>
    <property type="project" value="UniProtKB-KW"/>
</dbReference>
<dbReference type="GO" id="GO:0009423">
    <property type="term" value="P:chorismate biosynthetic process"/>
    <property type="evidence" value="ECO:0007669"/>
    <property type="project" value="UniProtKB-UniRule"/>
</dbReference>
<proteinExistence type="inferred from homology"/>
<keyword evidence="5 7" id="KW-0057">Aromatic amino acid biosynthesis</keyword>
<sequence length="380" mass="39659">MDVKVYPSRLAGEIRAVDSKSAAHRAIFAAALCQRPPELTIRDSSDDIRASLGAARAIREGRGEIDCAECGATLRFALPVAAALGRTARFTGRGRLPERPIAPLVRALAAHGCAFSAERLPLELSGQLASGVFELPGNISSQFVSGLLLALPALPGGGEIRLTSPLESAGYVDLTRAVLADFGIAVEETSAGYRVPGGQTFAPPPTYAPEGDWSSAAFFLAANALGGSVRVTGLRQDSLQPDRQIAALMASLADLDAAKAPDLAPIMAVVYAATPGHWRIRNGARLRAKESDRLTALAACLKEIGADARVEGDEMAIRGQARLPGGTADARGDHRLAMALAIAACAAENPITILGAQAVNKSYPGFFDDYRRLGGKADVL</sequence>
<feature type="binding site" evidence="7">
    <location>
        <position position="141"/>
    </location>
    <ligand>
        <name>3-phosphoshikimate</name>
        <dbReference type="ChEBI" id="CHEBI:145989"/>
    </ligand>
</feature>
<evidence type="ECO:0000256" key="6">
    <source>
        <dbReference type="ARBA" id="ARBA00044633"/>
    </source>
</evidence>
<feature type="binding site" evidence="7">
    <location>
        <position position="335"/>
    </location>
    <ligand>
        <name>phosphoenolpyruvate</name>
        <dbReference type="ChEBI" id="CHEBI:58702"/>
    </ligand>
</feature>
<dbReference type="InterPro" id="IPR036968">
    <property type="entry name" value="Enolpyruvate_Tfrase_sf"/>
</dbReference>
<evidence type="ECO:0000256" key="2">
    <source>
        <dbReference type="ARBA" id="ARBA00009948"/>
    </source>
</evidence>
<gene>
    <name evidence="7" type="primary">aroA</name>
    <name evidence="9" type="ORF">IAA64_02565</name>
</gene>
<comment type="subunit">
    <text evidence="7">Monomer.</text>
</comment>
<comment type="caution">
    <text evidence="9">The sequence shown here is derived from an EMBL/GenBank/DDBJ whole genome shotgun (WGS) entry which is preliminary data.</text>
</comment>
<feature type="binding site" evidence="7">
    <location>
        <position position="142"/>
    </location>
    <ligand>
        <name>phosphoenolpyruvate</name>
        <dbReference type="ChEBI" id="CHEBI:58702"/>
    </ligand>
</feature>
<protein>
    <recommendedName>
        <fullName evidence="7">3-phosphoshikimate 1-carboxyvinyltransferase</fullName>
        <ecNumber evidence="7">2.5.1.19</ecNumber>
    </recommendedName>
    <alternativeName>
        <fullName evidence="7">5-enolpyruvylshikimate-3-phosphate synthase</fullName>
        <shortName evidence="7">EPSP synthase</shortName>
        <shortName evidence="7">EPSPS</shortName>
    </alternativeName>
</protein>
<feature type="binding site" evidence="7">
    <location>
        <position position="142"/>
    </location>
    <ligand>
        <name>3-phosphoshikimate</name>
        <dbReference type="ChEBI" id="CHEBI:145989"/>
    </ligand>
</feature>
<dbReference type="EC" id="2.5.1.19" evidence="7"/>
<reference evidence="9" key="2">
    <citation type="journal article" date="2021" name="PeerJ">
        <title>Extensive microbial diversity within the chicken gut microbiome revealed by metagenomics and culture.</title>
        <authorList>
            <person name="Gilroy R."/>
            <person name="Ravi A."/>
            <person name="Getino M."/>
            <person name="Pursley I."/>
            <person name="Horton D.L."/>
            <person name="Alikhan N.F."/>
            <person name="Baker D."/>
            <person name="Gharbi K."/>
            <person name="Hall N."/>
            <person name="Watson M."/>
            <person name="Adriaenssens E.M."/>
            <person name="Foster-Nyarko E."/>
            <person name="Jarju S."/>
            <person name="Secka A."/>
            <person name="Antonio M."/>
            <person name="Oren A."/>
            <person name="Chaudhuri R.R."/>
            <person name="La Ragione R."/>
            <person name="Hildebrand F."/>
            <person name="Pallen M.J."/>
        </authorList>
    </citation>
    <scope>NUCLEOTIDE SEQUENCE</scope>
    <source>
        <strain evidence="9">CHK183-6373</strain>
    </source>
</reference>
<feature type="binding site" evidence="7">
    <location>
        <position position="99"/>
    </location>
    <ligand>
        <name>phosphoenolpyruvate</name>
        <dbReference type="ChEBI" id="CHEBI:58702"/>
    </ligand>
</feature>
<dbReference type="Gene3D" id="3.65.10.10">
    <property type="entry name" value="Enolpyruvate transferase domain"/>
    <property type="match status" value="3"/>
</dbReference>
<dbReference type="PANTHER" id="PTHR21090:SF5">
    <property type="entry name" value="PENTAFUNCTIONAL AROM POLYPEPTIDE"/>
    <property type="match status" value="1"/>
</dbReference>
<keyword evidence="3 7" id="KW-0028">Amino-acid biosynthesis</keyword>